<name>A0ACC2KVT2_PERAE</name>
<organism evidence="1 2">
    <name type="scientific">Persea americana</name>
    <name type="common">Avocado</name>
    <dbReference type="NCBI Taxonomy" id="3435"/>
    <lineage>
        <taxon>Eukaryota</taxon>
        <taxon>Viridiplantae</taxon>
        <taxon>Streptophyta</taxon>
        <taxon>Embryophyta</taxon>
        <taxon>Tracheophyta</taxon>
        <taxon>Spermatophyta</taxon>
        <taxon>Magnoliopsida</taxon>
        <taxon>Magnoliidae</taxon>
        <taxon>Laurales</taxon>
        <taxon>Lauraceae</taxon>
        <taxon>Persea</taxon>
    </lineage>
</organism>
<reference evidence="1 2" key="1">
    <citation type="journal article" date="2022" name="Hortic Res">
        <title>A haplotype resolved chromosomal level avocado genome allows analysis of novel avocado genes.</title>
        <authorList>
            <person name="Nath O."/>
            <person name="Fletcher S.J."/>
            <person name="Hayward A."/>
            <person name="Shaw L.M."/>
            <person name="Masouleh A.K."/>
            <person name="Furtado A."/>
            <person name="Henry R.J."/>
            <person name="Mitter N."/>
        </authorList>
    </citation>
    <scope>NUCLEOTIDE SEQUENCE [LARGE SCALE GENOMIC DNA]</scope>
    <source>
        <strain evidence="2">cv. Hass</strain>
    </source>
</reference>
<gene>
    <name evidence="1" type="ORF">MRB53_033600</name>
</gene>
<keyword evidence="2" id="KW-1185">Reference proteome</keyword>
<dbReference type="Proteomes" id="UP001234297">
    <property type="component" value="Chromosome 11"/>
</dbReference>
<dbReference type="EMBL" id="CM056819">
    <property type="protein sequence ID" value="KAJ8625070.1"/>
    <property type="molecule type" value="Genomic_DNA"/>
</dbReference>
<proteinExistence type="predicted"/>
<accession>A0ACC2KVT2</accession>
<evidence type="ECO:0000313" key="1">
    <source>
        <dbReference type="EMBL" id="KAJ8625070.1"/>
    </source>
</evidence>
<sequence length="950" mass="105064">MEPRALPAILLWWGLNVTVIIINKWNFQVRSITSLGILGYSMEPALVTRNADSSHPPQGDGGVTSTEAVAVDQLQERDGNTVFKSGPLFISSKGIGWTSWKKRWFILTKTSLVFLRSDPNSQRGSEVNLTLGGIDLNSSGSVVVRADRKLLTVLFPDGHDGRGFTLKAETLEDMYEWKTALENALAQAPSGPTPLQNTMAQAPNASLLTGESGISRDDASDGVEGLERLRDRQPAKSLVVGRPVLLALEDHDGTPSFLEKALRFIEQYGVKVEGIFRQAADVDEVERRIQEFEHGRNEFSPDEDAHVIADCIKHILRELPSSPISASCCSSLLEAFKTTYGSRVHAMHSAIFEDFPEPNRRLLKRILKMMRTVVYHKSENLMSTSAVAACMAPVLLRPLLAGECEVENDFNMGGDGSFQLMQAAAAANHAQAIVIILLGEFKTIFSEGSFSPKSYSKVSGSEDEVPTDDELLEDDEYHVSDLNREIEVDLDSEIEDDQDDKNGDDSSIKNDHDEGNDRERGDDPRSKIRGSHSESSGEEGSDLDNSEVRKNLSTESIDISVEDEIAIQRLESSKVNLQNSIAKEAEENAVLQESLERRKQALLERRLALEHEVAQLQEQLQKERDLRAMLEAVVNMPVEHLPVSSTLDSEIEEIFNAEADVINLIQKATDLLLQLNQQRQDKRDSACESCSPPPHEEIHDHQKEVKTTAKEHCEKPPRSECLPKLQQLDLASPISSTSMGAATNLFIDCVNLITRKALFLSKNQPTQTQRPDLTSNNSTKFTEETSSSTCCENVITQNQPSSSKKLQSYLASHKRTRSTGTIISSFTNHENVLTQDYSSSLNKPPLQKQQTDSPSHKKQIDSTKLHKSKSRGPTGRPSTDSQNDGTQDPSSLSNKQNPNKLQPDLVGENSSKSTNSKRISSTEEPSKVGGGVVSFLRRTVGRVRVLDSLH</sequence>
<protein>
    <submittedName>
        <fullName evidence="1">Uncharacterized protein</fullName>
    </submittedName>
</protein>
<comment type="caution">
    <text evidence="1">The sequence shown here is derived from an EMBL/GenBank/DDBJ whole genome shotgun (WGS) entry which is preliminary data.</text>
</comment>
<evidence type="ECO:0000313" key="2">
    <source>
        <dbReference type="Proteomes" id="UP001234297"/>
    </source>
</evidence>